<evidence type="ECO:0000259" key="5">
    <source>
        <dbReference type="Pfam" id="PF21075"/>
    </source>
</evidence>
<dbReference type="PIRSF" id="PIRSF036761">
    <property type="entry name" value="GDH_Mll4104"/>
    <property type="match status" value="1"/>
</dbReference>
<dbReference type="InterPro" id="IPR007780">
    <property type="entry name" value="NAD_Glu_DH_bac"/>
</dbReference>
<evidence type="ECO:0000259" key="6">
    <source>
        <dbReference type="Pfam" id="PF21076"/>
    </source>
</evidence>
<dbReference type="Pfam" id="PF21076">
    <property type="entry name" value="GDH_ACT2"/>
    <property type="match status" value="1"/>
</dbReference>
<evidence type="ECO:0000259" key="4">
    <source>
        <dbReference type="Pfam" id="PF21074"/>
    </source>
</evidence>
<evidence type="ECO:0000259" key="3">
    <source>
        <dbReference type="Pfam" id="PF05088"/>
    </source>
</evidence>
<dbReference type="InterPro" id="IPR048381">
    <property type="entry name" value="GDH_C"/>
</dbReference>
<sequence>MARIAIMTGVSDVTAKQDRSSKVKGSKAGKEEKKGGKSKALTAFSQLLFEWAPPEDLAAYDAAALDSSARHGYAALESYRKGKSIISVDNGIERHGRPVSVITIVNDNMPFLLDSIMGELNDHANQIFMVVHPVLDIAREKDELVILGEASQLAPAKGVERVSLVQIHLPALDKQTKADLTAAIKRVLGGQVRAAVSDWKPMLKRLDGAIADYKRVHDMTGDPAMPEAIAFLEWLRDDRFIFLGLRELTFKGKGDKRELVPVKETLGILNDHEVRVLRKDDDDTVTPREVTEFLDSNEPLIVTKANSLSLVHRRSYLDYVGVKIFGEKGEAIGELRLVGLFTSVAYTSSVAGIPFIRSKADAVIKHLGFNREDHSGKALINVLEEYPRDELFQIDVESLTANAELILALGERPRVRAVPRLDRFGRFATVLVYIPRDRYDSVVREKIGHYLVDVYGGDSFEFHPVFLQNGLTRVQFVIRRHERSTPHVDREALEAQVRAIVRTWDDAVRESSDSADAKTVALAASFPPSYREIFTAPEALVDAERIASLSAEAPLFVDFYRYRTDGPDAVSLKIYHHGAPVVLSQRVPLLENMGFRVVSEQTIDLPQAGEDGATVYLHDMQLVNAYGAPVDLSDDGEMLEDVFRNVWDGQADNDGYNALVQTARLTARQIMILRSYGRYLQQAGIAYSQGFIAAALNRYPEIASDLYSLFDLRFNPSAKRRDAAEKKLVDGIETALLGVPSIDDDQILRRFRNLIEATLRTNAYQPDAEGKPRVTFAFKLNPRLVDGLPDPRPYREIFVYGPEVEGVHLRFGAVARGGLRWSDRAQDYRTEVLGGLVKAQQVKNAVIVPVGAKGGFYPKRLPVGGDRNAVFEAGRDAYKVFISTLLSVTDNIEDSDVVPPAEVVRHDNDDPYFVVAADKGTATFSDTANAISQAHDFWLDDAFASGGSAGYDHKGMGITARGAWEAVKRHFRELDMDIQNEPFTVAGVGDMSGDVFGNGMLLSEQIRLVAAFDHRDIFIDPNPVPADGFAERKRLFELPRSSWQDYDRSKLSAGGGIYSRSQKTITLSPEAANAIGLGKTSGTPQEIMTAILKSKVDLLWFGGIGTYIRSSAETDAQVGDRANDAIRITGSEVGARVIGEGANLGVTQRGRIEYALSGGRGNTDAIDNSAGVNCSDVEVNIKIALAAAMRSGKLKRPARDKLLVSMTDDVSALVLRNNYLQPLALSLSERQGLAELPYQARFMAELEARKLLDRKVENLPSDALLAERQKAGQPLTRPELAVLLAYAKLSLCDDLVASQLPDEPYFQSLLMGYFPPKRMVKTYAEEISGHRLRREIVATLLANDVINRGGGITFISRLADTTGKSPADIVRAYVAVRDGFDIDTIYDAIDALDNRVPGDVQNQFYHLVGEMLQATTAWVLRNDTTRANLTELVDTITRARAELEPRFDGLMPEYLKTALQADKAAFVEMGAPEKLAQRLANLQLAGIMPDIALIAHLAGADRVVTAKTYFGVSEAFRIGRIEEAARSIPVTDYYDGLALSRASDTITQAARGITIAALKRFAKDKDPAAAWFAADGARIEQVQNRMVALTEGGDLTVSRLAVAAGLMSDLAQ</sequence>
<dbReference type="SUPFAM" id="SSF53223">
    <property type="entry name" value="Aminoacid dehydrogenase-like, N-terminal domain"/>
    <property type="match status" value="1"/>
</dbReference>
<protein>
    <submittedName>
        <fullName evidence="8">NAD-glutamate dehydrogenase</fullName>
    </submittedName>
</protein>
<feature type="domain" description="NAD-glutamate dehydrogenase ACT2" evidence="6">
    <location>
        <begin position="419"/>
        <end position="505"/>
    </location>
</feature>
<evidence type="ECO:0000256" key="1">
    <source>
        <dbReference type="ARBA" id="ARBA00023002"/>
    </source>
</evidence>
<dbReference type="Pfam" id="PF21073">
    <property type="entry name" value="GDH_HM1"/>
    <property type="match status" value="1"/>
</dbReference>
<dbReference type="Proteomes" id="UP000016842">
    <property type="component" value="Unassembled WGS sequence"/>
</dbReference>
<dbReference type="PANTHER" id="PTHR43403:SF1">
    <property type="entry name" value="NAD-SPECIFIC GLUTAMATE DEHYDROGENASE"/>
    <property type="match status" value="1"/>
</dbReference>
<gene>
    <name evidence="8" type="ORF">Q644_05990</name>
</gene>
<evidence type="ECO:0000256" key="2">
    <source>
        <dbReference type="SAM" id="MobiDB-lite"/>
    </source>
</evidence>
<dbReference type="Pfam" id="PF21074">
    <property type="entry name" value="GDH_C"/>
    <property type="match status" value="1"/>
</dbReference>
<dbReference type="InterPro" id="IPR049056">
    <property type="entry name" value="NAD_Glu_DH_HM3"/>
</dbReference>
<dbReference type="SUPFAM" id="SSF51735">
    <property type="entry name" value="NAD(P)-binding Rossmann-fold domains"/>
    <property type="match status" value="1"/>
</dbReference>
<dbReference type="Pfam" id="PF21079">
    <property type="entry name" value="GDH_HM2"/>
    <property type="match status" value="1"/>
</dbReference>
<proteinExistence type="predicted"/>
<dbReference type="InterPro" id="IPR028971">
    <property type="entry name" value="NAD-GDH_cat"/>
</dbReference>
<evidence type="ECO:0000313" key="9">
    <source>
        <dbReference type="Proteomes" id="UP000016842"/>
    </source>
</evidence>
<keyword evidence="1" id="KW-0560">Oxidoreductase</keyword>
<evidence type="ECO:0000259" key="7">
    <source>
        <dbReference type="Pfam" id="PF21077"/>
    </source>
</evidence>
<evidence type="ECO:0000313" key="8">
    <source>
        <dbReference type="EMBL" id="ERM00245.1"/>
    </source>
</evidence>
<dbReference type="EMBL" id="ASXJ01000333">
    <property type="protein sequence ID" value="ERM00245.1"/>
    <property type="molecule type" value="Genomic_DNA"/>
</dbReference>
<dbReference type="InterPro" id="IPR024727">
    <property type="entry name" value="NAD_Glu_DH_N_ACT1"/>
</dbReference>
<dbReference type="Pfam" id="PF21075">
    <property type="entry name" value="GDH_ACT1"/>
    <property type="match status" value="1"/>
</dbReference>
<feature type="domain" description="NAD-specific glutamate dehydrogenase C-terminal" evidence="4">
    <location>
        <begin position="1272"/>
        <end position="1606"/>
    </location>
</feature>
<dbReference type="InterPro" id="IPR049059">
    <property type="entry name" value="NAD_Glu_DH_HM1"/>
</dbReference>
<dbReference type="GO" id="GO:0004352">
    <property type="term" value="F:glutamate dehydrogenase (NAD+) activity"/>
    <property type="evidence" value="ECO:0007669"/>
    <property type="project" value="InterPro"/>
</dbReference>
<dbReference type="InterPro" id="IPR046346">
    <property type="entry name" value="Aminoacid_DH-like_N_sf"/>
</dbReference>
<dbReference type="Pfam" id="PF21078">
    <property type="entry name" value="GDH_HM3"/>
    <property type="match status" value="1"/>
</dbReference>
<dbReference type="Pfam" id="PF21077">
    <property type="entry name" value="GDH_ACT3"/>
    <property type="match status" value="1"/>
</dbReference>
<dbReference type="InterPro" id="IPR049064">
    <property type="entry name" value="NAD_Glu_DH_ACT3"/>
</dbReference>
<dbReference type="Pfam" id="PF05088">
    <property type="entry name" value="Bac_GDH_CD"/>
    <property type="match status" value="1"/>
</dbReference>
<feature type="domain" description="NAD-glutamate dehydrogenase ACT3" evidence="7">
    <location>
        <begin position="557"/>
        <end position="632"/>
    </location>
</feature>
<feature type="region of interest" description="Disordered" evidence="2">
    <location>
        <begin position="14"/>
        <end position="38"/>
    </location>
</feature>
<dbReference type="GO" id="GO:0006538">
    <property type="term" value="P:L-glutamate catabolic process"/>
    <property type="evidence" value="ECO:0007669"/>
    <property type="project" value="InterPro"/>
</dbReference>
<comment type="caution">
    <text evidence="8">The sequence shown here is derived from an EMBL/GenBank/DDBJ whole genome shotgun (WGS) entry which is preliminary data.</text>
</comment>
<feature type="domain" description="NAD-glutamate dehydrogenase catalytic" evidence="3">
    <location>
        <begin position="732"/>
        <end position="1227"/>
    </location>
</feature>
<dbReference type="InterPro" id="IPR049062">
    <property type="entry name" value="NAD_Glu_DH_ACT2"/>
</dbReference>
<dbReference type="InterPro" id="IPR049058">
    <property type="entry name" value="NAD_Glu_DH_HM2"/>
</dbReference>
<dbReference type="InterPro" id="IPR036291">
    <property type="entry name" value="NAD(P)-bd_dom_sf"/>
</dbReference>
<dbReference type="Gene3D" id="3.40.50.720">
    <property type="entry name" value="NAD(P)-binding Rossmann-like Domain"/>
    <property type="match status" value="1"/>
</dbReference>
<name>U4V2M6_9HYPH</name>
<feature type="domain" description="NAD-glutamate dehydrogenase N-terminal ACT1" evidence="5">
    <location>
        <begin position="44"/>
        <end position="178"/>
    </location>
</feature>
<dbReference type="PATRIC" id="fig|1337887.3.peg.4587"/>
<organism evidence="8 9">
    <name type="scientific">Brucella intermedia 229E</name>
    <dbReference type="NCBI Taxonomy" id="1337887"/>
    <lineage>
        <taxon>Bacteria</taxon>
        <taxon>Pseudomonadati</taxon>
        <taxon>Pseudomonadota</taxon>
        <taxon>Alphaproteobacteria</taxon>
        <taxon>Hyphomicrobiales</taxon>
        <taxon>Brucellaceae</taxon>
        <taxon>Brucella/Ochrobactrum group</taxon>
        <taxon>Brucella</taxon>
    </lineage>
</organism>
<dbReference type="PANTHER" id="PTHR43403">
    <property type="entry name" value="NAD-SPECIFIC GLUTAMATE DEHYDROGENASE"/>
    <property type="match status" value="1"/>
</dbReference>
<reference evidence="8 9" key="1">
    <citation type="journal article" date="2014" name="FEMS Microbiol. Lett.">
        <title>Genome sequencing analysis reveals virulence-related gene content of Ochrobactrum intermedium strain 229E, a urease-positive strain isolated from the human gastric niche.</title>
        <authorList>
            <person name="Kulkarni G.J."/>
            <person name="Shetty S."/>
            <person name="Dharne M.S."/>
            <person name="Shouche Y.S."/>
        </authorList>
    </citation>
    <scope>NUCLEOTIDE SEQUENCE [LARGE SCALE GENOMIC DNA]</scope>
    <source>
        <strain evidence="8 9">229E</strain>
    </source>
</reference>
<dbReference type="GO" id="GO:0004069">
    <property type="term" value="F:L-aspartate:2-oxoglutarate aminotransferase activity"/>
    <property type="evidence" value="ECO:0007669"/>
    <property type="project" value="InterPro"/>
</dbReference>
<accession>U4V2M6</accession>